<reference evidence="8" key="1">
    <citation type="journal article" date="2013" name="Genetics">
        <title>The draft genome and transcriptome of Panagrellus redivivus are shaped by the harsh demands of a free-living lifestyle.</title>
        <authorList>
            <person name="Srinivasan J."/>
            <person name="Dillman A.R."/>
            <person name="Macchietto M.G."/>
            <person name="Heikkinen L."/>
            <person name="Lakso M."/>
            <person name="Fracchia K.M."/>
            <person name="Antoshechkin I."/>
            <person name="Mortazavi A."/>
            <person name="Wong G."/>
            <person name="Sternberg P.W."/>
        </authorList>
    </citation>
    <scope>NUCLEOTIDE SEQUENCE [LARGE SCALE GENOMIC DNA]</scope>
    <source>
        <strain evidence="8">MT8872</strain>
    </source>
</reference>
<evidence type="ECO:0000256" key="6">
    <source>
        <dbReference type="SAM" id="Phobius"/>
    </source>
</evidence>
<feature type="transmembrane region" description="Helical" evidence="6">
    <location>
        <begin position="245"/>
        <end position="267"/>
    </location>
</feature>
<evidence type="ECO:0000256" key="2">
    <source>
        <dbReference type="ARBA" id="ARBA00022448"/>
    </source>
</evidence>
<dbReference type="GO" id="GO:0005765">
    <property type="term" value="C:lysosomal membrane"/>
    <property type="evidence" value="ECO:0007669"/>
    <property type="project" value="TreeGrafter"/>
</dbReference>
<feature type="transmembrane region" description="Helical" evidence="6">
    <location>
        <begin position="279"/>
        <end position="298"/>
    </location>
</feature>
<dbReference type="GO" id="GO:0012505">
    <property type="term" value="C:endomembrane system"/>
    <property type="evidence" value="ECO:0007669"/>
    <property type="project" value="UniProtKB-SubCell"/>
</dbReference>
<keyword evidence="3 6" id="KW-0812">Transmembrane</keyword>
<reference evidence="9" key="2">
    <citation type="submission" date="2020-10" db="UniProtKB">
        <authorList>
            <consortium name="WormBaseParasite"/>
        </authorList>
    </citation>
    <scope>IDENTIFICATION</scope>
</reference>
<dbReference type="Pfam" id="PF07690">
    <property type="entry name" value="MFS_1"/>
    <property type="match status" value="1"/>
</dbReference>
<dbReference type="InterPro" id="IPR036259">
    <property type="entry name" value="MFS_trans_sf"/>
</dbReference>
<keyword evidence="8" id="KW-1185">Reference proteome</keyword>
<evidence type="ECO:0000256" key="3">
    <source>
        <dbReference type="ARBA" id="ARBA00022692"/>
    </source>
</evidence>
<feature type="transmembrane region" description="Helical" evidence="6">
    <location>
        <begin position="55"/>
        <end position="76"/>
    </location>
</feature>
<evidence type="ECO:0000313" key="8">
    <source>
        <dbReference type="Proteomes" id="UP000492821"/>
    </source>
</evidence>
<proteinExistence type="predicted"/>
<keyword evidence="5 6" id="KW-0472">Membrane</keyword>
<keyword evidence="2" id="KW-0813">Transport</keyword>
<dbReference type="PANTHER" id="PTHR23510">
    <property type="entry name" value="INNER MEMBRANE TRANSPORT PROTEIN YAJR"/>
    <property type="match status" value="1"/>
</dbReference>
<dbReference type="GO" id="GO:0022857">
    <property type="term" value="F:transmembrane transporter activity"/>
    <property type="evidence" value="ECO:0007669"/>
    <property type="project" value="InterPro"/>
</dbReference>
<dbReference type="InterPro" id="IPR011701">
    <property type="entry name" value="MFS"/>
</dbReference>
<dbReference type="Proteomes" id="UP000492821">
    <property type="component" value="Unassembled WGS sequence"/>
</dbReference>
<feature type="transmembrane region" description="Helical" evidence="6">
    <location>
        <begin position="155"/>
        <end position="176"/>
    </location>
</feature>
<feature type="transmembrane region" description="Helical" evidence="6">
    <location>
        <begin position="82"/>
        <end position="105"/>
    </location>
</feature>
<dbReference type="SUPFAM" id="SSF103473">
    <property type="entry name" value="MFS general substrate transporter"/>
    <property type="match status" value="1"/>
</dbReference>
<evidence type="ECO:0000256" key="1">
    <source>
        <dbReference type="ARBA" id="ARBA00004127"/>
    </source>
</evidence>
<dbReference type="PANTHER" id="PTHR23510:SF3">
    <property type="entry name" value="MAJOR FACILITATOR SUPERFAMILY DOMAIN-CONTAINING PROTEIN 8"/>
    <property type="match status" value="1"/>
</dbReference>
<dbReference type="PROSITE" id="PS50850">
    <property type="entry name" value="MFS"/>
    <property type="match status" value="1"/>
</dbReference>
<evidence type="ECO:0000313" key="9">
    <source>
        <dbReference type="WBParaSite" id="Pan_g618.t1"/>
    </source>
</evidence>
<protein>
    <submittedName>
        <fullName evidence="9">MFS domain-containing protein</fullName>
    </submittedName>
</protein>
<feature type="transmembrane region" description="Helical" evidence="6">
    <location>
        <begin position="220"/>
        <end position="239"/>
    </location>
</feature>
<sequence length="465" mass="51293">MMKFGGGTDWTSIYVATTTETFFGLIISCYSLGQILASPLVGYWSNRVRSSVGPLYMGLALMLIGNVIYFFTPILPIPGKKYIILVSRVITGVGSANGSLLKAYASTASTGRDRSKAIAYVTGGLALGSTIGPAFQLLFTPLGATGWTITSNFRINIYTAPALCGILINIIGIFLVKKYFIENDVGIVKKIDKEKHGEELPPYDKFALLVCYMIRFMQKFVSSNIESLGTPLAMTMFAWDRQTVIRNVAIVQAVQALVNLSVYLGYIKFNLGRVFNSKCVLYASISGLFLWHLVTYSWPFLTGTMVTYNNQDKIAANGTELVGCNVDYFNWCLDISPINAIVFYTACVIILGMCTPNINITLNTLFSKIIGPRPQAAQQGWLQVSAGAGRFVGPVIVSNLYTEFGPRWVWNAELAVVAVTLALCVLFRQRMVPLSVPGVFADFQDQDDPDLNEKKRRNEKKLSKF</sequence>
<dbReference type="InterPro" id="IPR051068">
    <property type="entry name" value="MFS_Domain-Containing_Protein"/>
</dbReference>
<feature type="transmembrane region" description="Helical" evidence="6">
    <location>
        <begin position="22"/>
        <end position="43"/>
    </location>
</feature>
<dbReference type="Gene3D" id="1.20.1250.20">
    <property type="entry name" value="MFS general substrate transporter like domains"/>
    <property type="match status" value="1"/>
</dbReference>
<feature type="transmembrane region" description="Helical" evidence="6">
    <location>
        <begin position="117"/>
        <end position="135"/>
    </location>
</feature>
<dbReference type="AlphaFoldDB" id="A0A7E4W460"/>
<evidence type="ECO:0000256" key="4">
    <source>
        <dbReference type="ARBA" id="ARBA00022989"/>
    </source>
</evidence>
<accession>A0A7E4W460</accession>
<dbReference type="WBParaSite" id="Pan_g618.t1">
    <property type="protein sequence ID" value="Pan_g618.t1"/>
    <property type="gene ID" value="Pan_g618"/>
</dbReference>
<dbReference type="CDD" id="cd17326">
    <property type="entry name" value="MFS_MFSD8"/>
    <property type="match status" value="1"/>
</dbReference>
<dbReference type="InterPro" id="IPR020846">
    <property type="entry name" value="MFS_dom"/>
</dbReference>
<comment type="subcellular location">
    <subcellularLocation>
        <location evidence="1">Endomembrane system</location>
        <topology evidence="1">Multi-pass membrane protein</topology>
    </subcellularLocation>
</comment>
<keyword evidence="4 6" id="KW-1133">Transmembrane helix</keyword>
<feature type="domain" description="Major facilitator superfamily (MFS) profile" evidence="7">
    <location>
        <begin position="1"/>
        <end position="430"/>
    </location>
</feature>
<name>A0A7E4W460_PANRE</name>
<organism evidence="8 9">
    <name type="scientific">Panagrellus redivivus</name>
    <name type="common">Microworm</name>
    <dbReference type="NCBI Taxonomy" id="6233"/>
    <lineage>
        <taxon>Eukaryota</taxon>
        <taxon>Metazoa</taxon>
        <taxon>Ecdysozoa</taxon>
        <taxon>Nematoda</taxon>
        <taxon>Chromadorea</taxon>
        <taxon>Rhabditida</taxon>
        <taxon>Tylenchina</taxon>
        <taxon>Panagrolaimomorpha</taxon>
        <taxon>Panagrolaimoidea</taxon>
        <taxon>Panagrolaimidae</taxon>
        <taxon>Panagrellus</taxon>
    </lineage>
</organism>
<evidence type="ECO:0000256" key="5">
    <source>
        <dbReference type="ARBA" id="ARBA00023136"/>
    </source>
</evidence>
<feature type="transmembrane region" description="Helical" evidence="6">
    <location>
        <begin position="341"/>
        <end position="360"/>
    </location>
</feature>
<evidence type="ECO:0000259" key="7">
    <source>
        <dbReference type="PROSITE" id="PS50850"/>
    </source>
</evidence>